<dbReference type="Proteomes" id="UP000288675">
    <property type="component" value="Chromosome"/>
</dbReference>
<dbReference type="InterPro" id="IPR006558">
    <property type="entry name" value="LamG-like"/>
</dbReference>
<dbReference type="GeneID" id="82851944"/>
<dbReference type="PANTHER" id="PTHR45947:SF3">
    <property type="entry name" value="SULFOQUINOVOSYL TRANSFERASE SQD2"/>
    <property type="match status" value="1"/>
</dbReference>
<keyword evidence="1" id="KW-0732">Signal</keyword>
<evidence type="ECO:0000256" key="2">
    <source>
        <dbReference type="ARBA" id="ARBA00023157"/>
    </source>
</evidence>
<dbReference type="GO" id="GO:0016757">
    <property type="term" value="F:glycosyltransferase activity"/>
    <property type="evidence" value="ECO:0007669"/>
    <property type="project" value="InterPro"/>
</dbReference>
<dbReference type="Gene3D" id="2.60.120.200">
    <property type="match status" value="1"/>
</dbReference>
<dbReference type="InterPro" id="IPR050194">
    <property type="entry name" value="Glycosyltransferase_grp1"/>
</dbReference>
<evidence type="ECO:0000259" key="3">
    <source>
        <dbReference type="SMART" id="SM00560"/>
    </source>
</evidence>
<dbReference type="InterPro" id="IPR001296">
    <property type="entry name" value="Glyco_trans_1"/>
</dbReference>
<dbReference type="AlphaFoldDB" id="A0AAJ4D1B5"/>
<dbReference type="Gene3D" id="3.40.50.2000">
    <property type="entry name" value="Glycogen Phosphorylase B"/>
    <property type="match status" value="2"/>
</dbReference>
<dbReference type="InterPro" id="IPR013320">
    <property type="entry name" value="ConA-like_dom_sf"/>
</dbReference>
<dbReference type="KEGG" id="bgy:BGLY_0825"/>
<dbReference type="PANTHER" id="PTHR45947">
    <property type="entry name" value="SULFOQUINOVOSYL TRANSFERASE SQD2"/>
    <property type="match status" value="1"/>
</dbReference>
<dbReference type="SUPFAM" id="SSF53756">
    <property type="entry name" value="UDP-Glycosyltransferase/glycogen phosphorylase"/>
    <property type="match status" value="1"/>
</dbReference>
<proteinExistence type="predicted"/>
<dbReference type="Pfam" id="PF00534">
    <property type="entry name" value="Glycos_transf_1"/>
    <property type="match status" value="1"/>
</dbReference>
<dbReference type="SMART" id="SM00560">
    <property type="entry name" value="LamGL"/>
    <property type="match status" value="1"/>
</dbReference>
<reference evidence="4 5" key="1">
    <citation type="submission" date="2019-01" db="EMBL/GenBank/DDBJ databases">
        <title>Genome sequence of Bacillus glycinifermentans SRCM103574.</title>
        <authorList>
            <person name="Kong H.-J."/>
            <person name="Jeong S.-Y."/>
            <person name="Jeong D.-Y."/>
        </authorList>
    </citation>
    <scope>NUCLEOTIDE SEQUENCE [LARGE SCALE GENOMIC DNA]</scope>
    <source>
        <strain evidence="4 5">SRCM103574</strain>
    </source>
</reference>
<evidence type="ECO:0000313" key="4">
    <source>
        <dbReference type="EMBL" id="QAT64260.1"/>
    </source>
</evidence>
<dbReference type="RefSeq" id="WP_082094187.1">
    <property type="nucleotide sequence ID" value="NZ_CP035232.1"/>
</dbReference>
<dbReference type="SUPFAM" id="SSF49899">
    <property type="entry name" value="Concanavalin A-like lectins/glucanases"/>
    <property type="match status" value="1"/>
</dbReference>
<dbReference type="Pfam" id="PF13385">
    <property type="entry name" value="Laminin_G_3"/>
    <property type="match status" value="1"/>
</dbReference>
<protein>
    <submittedName>
        <fullName evidence="4">Glycosyltransferase</fullName>
    </submittedName>
</protein>
<accession>A0AAJ4D1B5</accession>
<organism evidence="4 5">
    <name type="scientific">Bacillus glycinifermentans</name>
    <dbReference type="NCBI Taxonomy" id="1664069"/>
    <lineage>
        <taxon>Bacteria</taxon>
        <taxon>Bacillati</taxon>
        <taxon>Bacillota</taxon>
        <taxon>Bacilli</taxon>
        <taxon>Bacillales</taxon>
        <taxon>Bacillaceae</taxon>
        <taxon>Bacillus</taxon>
    </lineage>
</organism>
<gene>
    <name evidence="4" type="ORF">EQZ20_04535</name>
</gene>
<name>A0AAJ4D1B5_9BACI</name>
<evidence type="ECO:0000256" key="1">
    <source>
        <dbReference type="ARBA" id="ARBA00022729"/>
    </source>
</evidence>
<dbReference type="CDD" id="cd03801">
    <property type="entry name" value="GT4_PimA-like"/>
    <property type="match status" value="1"/>
</dbReference>
<dbReference type="EMBL" id="CP035232">
    <property type="protein sequence ID" value="QAT64260.1"/>
    <property type="molecule type" value="Genomic_DNA"/>
</dbReference>
<evidence type="ECO:0000313" key="5">
    <source>
        <dbReference type="Proteomes" id="UP000288675"/>
    </source>
</evidence>
<sequence>MLRETYLSFDGCTRMITDEPLLTALENTFTIEFWAKPEAETLHDFRFAVTPISGAYGDGDDSRAGVGVAVGTDGVVIYEHTADDLAAVLHCAASLYDWTHIAVVYDDKVPSIYINGAFAAKGTVSRSDAAVPSGVFGGMKTGGFYEGGLKEIRVWKAAKTQSELKRHINQELRGDESGLFRYWKLDEGAGDTVRDSVNHLHGTIAKAKWQMSETPINILFAYIVPSGGIETLNRQRCYGLAKHKVNCHFLYTADGIGLQNELDTSIFVTDSDEEIKQIIYEGKYDAIVVSSDVRLAKRLRNLGYQGILIYEIQGAGINKEYIDQYIKHFAYSVVQKDCDAVLHPPTPHLVKAINTYFPAKKKFCLQNCFHTKEFHYQVYPLEKNPVIGWVGRLEDNKNWREFLLIGAEFIKENPEVKLWMFEDSTLSRATERNAFEQKLKELKISRNVEIFANQPHRKMAEYLSIIGDSGGFLCSTSKVEGFGYAVLEAMVCRCPVLSSNSDGVRNFIDHNVTGKFYRSGSIEEAVKEGKELMDNLALREVIRQNAVKHIETNFSPDKYAEEFLRMIKKLKKG</sequence>
<keyword evidence="2" id="KW-1015">Disulfide bond</keyword>
<feature type="domain" description="LamG-like jellyroll fold" evidence="3">
    <location>
        <begin position="27"/>
        <end position="162"/>
    </location>
</feature>